<dbReference type="EMBL" id="OBEK01000002">
    <property type="protein sequence ID" value="SNZ10335.1"/>
    <property type="molecule type" value="Genomic_DNA"/>
</dbReference>
<dbReference type="GO" id="GO:0005524">
    <property type="term" value="F:ATP binding"/>
    <property type="evidence" value="ECO:0007669"/>
    <property type="project" value="UniProtKB-UniRule"/>
</dbReference>
<keyword evidence="4 11" id="KW-0548">Nucleotidyltransferase</keyword>
<comment type="function">
    <text evidence="11">Catalyzes the addition and repair of the essential 3'-terminal CCA sequence in tRNAs without using a nucleic acid template. Adds these three nucleotides in the order of C, C, and A to the tRNA nucleotide-73, using CTP and ATP as substrates and producing inorganic pyrophosphate. tRNA 3'-terminal CCA addition is required both for tRNA processing and repair. Also involved in tRNA surveillance by mediating tandem CCA addition to generate a CCACCA at the 3' terminus of unstable tRNAs. While stable tRNAs receive only 3'-terminal CCA, unstable tRNAs are marked with CCACCA and rapidly degraded.</text>
</comment>
<dbReference type="CDD" id="cd05398">
    <property type="entry name" value="NT_ClassII-CCAase"/>
    <property type="match status" value="1"/>
</dbReference>
<gene>
    <name evidence="11" type="primary">cca</name>
    <name evidence="15" type="ORF">SAMN05421503_1686</name>
</gene>
<dbReference type="HAMAP" id="MF_01263">
    <property type="entry name" value="CCA_bact_type3"/>
    <property type="match status" value="1"/>
</dbReference>
<dbReference type="InterPro" id="IPR043519">
    <property type="entry name" value="NT_sf"/>
</dbReference>
<evidence type="ECO:0000313" key="16">
    <source>
        <dbReference type="Proteomes" id="UP000219356"/>
    </source>
</evidence>
<evidence type="ECO:0000256" key="1">
    <source>
        <dbReference type="ARBA" id="ARBA00001946"/>
    </source>
</evidence>
<feature type="binding site" evidence="11">
    <location>
        <position position="153"/>
    </location>
    <ligand>
        <name>ATP</name>
        <dbReference type="ChEBI" id="CHEBI:30616"/>
    </ligand>
</feature>
<comment type="cofactor">
    <cofactor evidence="1 11">
        <name>Mg(2+)</name>
        <dbReference type="ChEBI" id="CHEBI:18420"/>
    </cofactor>
</comment>
<organism evidence="15 16">
    <name type="scientific">Terribacillus aidingensis</name>
    <dbReference type="NCBI Taxonomy" id="586416"/>
    <lineage>
        <taxon>Bacteria</taxon>
        <taxon>Bacillati</taxon>
        <taxon>Bacillota</taxon>
        <taxon>Bacilli</taxon>
        <taxon>Bacillales</taxon>
        <taxon>Bacillaceae</taxon>
        <taxon>Terribacillus</taxon>
    </lineage>
</organism>
<evidence type="ECO:0000256" key="3">
    <source>
        <dbReference type="ARBA" id="ARBA00022694"/>
    </source>
</evidence>
<dbReference type="GO" id="GO:0042245">
    <property type="term" value="P:RNA repair"/>
    <property type="evidence" value="ECO:0007669"/>
    <property type="project" value="UniProtKB-KW"/>
</dbReference>
<dbReference type="PANTHER" id="PTHR46173">
    <property type="entry name" value="CCA TRNA NUCLEOTIDYLTRANSFERASE 1, MITOCHONDRIAL"/>
    <property type="match status" value="1"/>
</dbReference>
<keyword evidence="6 11" id="KW-0547">Nucleotide-binding</keyword>
<keyword evidence="16" id="KW-1185">Reference proteome</keyword>
<feature type="binding site" evidence="11">
    <location>
        <position position="110"/>
    </location>
    <ligand>
        <name>ATP</name>
        <dbReference type="ChEBI" id="CHEBI:30616"/>
    </ligand>
</feature>
<evidence type="ECO:0000256" key="9">
    <source>
        <dbReference type="ARBA" id="ARBA00022842"/>
    </source>
</evidence>
<feature type="binding site" evidence="11">
    <location>
        <position position="26"/>
    </location>
    <ligand>
        <name>CTP</name>
        <dbReference type="ChEBI" id="CHEBI:37563"/>
    </ligand>
</feature>
<dbReference type="NCBIfam" id="NF009814">
    <property type="entry name" value="PRK13299.1"/>
    <property type="match status" value="1"/>
</dbReference>
<evidence type="ECO:0000256" key="11">
    <source>
        <dbReference type="HAMAP-Rule" id="MF_01263"/>
    </source>
</evidence>
<dbReference type="Pfam" id="PF13735">
    <property type="entry name" value="tRNA_NucTran2_2"/>
    <property type="match status" value="1"/>
</dbReference>
<evidence type="ECO:0000259" key="14">
    <source>
        <dbReference type="Pfam" id="PF13735"/>
    </source>
</evidence>
<dbReference type="Pfam" id="PF01743">
    <property type="entry name" value="PolyA_pol"/>
    <property type="match status" value="1"/>
</dbReference>
<feature type="binding site" evidence="11">
    <location>
        <position position="159"/>
    </location>
    <ligand>
        <name>ATP</name>
        <dbReference type="ChEBI" id="CHEBI:30616"/>
    </ligand>
</feature>
<dbReference type="RefSeq" id="WP_097041111.1">
    <property type="nucleotide sequence ID" value="NZ_OBEK01000002.1"/>
</dbReference>
<feature type="domain" description="CCA-adding enzyme C-terminal" evidence="14">
    <location>
        <begin position="249"/>
        <end position="383"/>
    </location>
</feature>
<evidence type="ECO:0000256" key="7">
    <source>
        <dbReference type="ARBA" id="ARBA00022800"/>
    </source>
</evidence>
<evidence type="ECO:0000313" key="15">
    <source>
        <dbReference type="EMBL" id="SNZ10335.1"/>
    </source>
</evidence>
<dbReference type="GO" id="GO:0000287">
    <property type="term" value="F:magnesium ion binding"/>
    <property type="evidence" value="ECO:0007669"/>
    <property type="project" value="UniProtKB-UniRule"/>
</dbReference>
<keyword evidence="9 11" id="KW-0460">Magnesium</keyword>
<feature type="binding site" evidence="11">
    <location>
        <position position="29"/>
    </location>
    <ligand>
        <name>ATP</name>
        <dbReference type="ChEBI" id="CHEBI:30616"/>
    </ligand>
</feature>
<dbReference type="Pfam" id="PF12627">
    <property type="entry name" value="PolyA_pol_RNAbd"/>
    <property type="match status" value="1"/>
</dbReference>
<feature type="binding site" evidence="11">
    <location>
        <position position="153"/>
    </location>
    <ligand>
        <name>CTP</name>
        <dbReference type="ChEBI" id="CHEBI:37563"/>
    </ligand>
</feature>
<feature type="domain" description="tRNA nucleotidyltransferase/poly(A) polymerase RNA and SrmB- binding" evidence="13">
    <location>
        <begin position="168"/>
        <end position="226"/>
    </location>
</feature>
<dbReference type="InterPro" id="IPR002646">
    <property type="entry name" value="PolA_pol_head_dom"/>
</dbReference>
<dbReference type="AlphaFoldDB" id="A0A285NLK3"/>
<feature type="binding site" evidence="11">
    <location>
        <position position="29"/>
    </location>
    <ligand>
        <name>CTP</name>
        <dbReference type="ChEBI" id="CHEBI:37563"/>
    </ligand>
</feature>
<dbReference type="InterPro" id="IPR023068">
    <property type="entry name" value="CCA-adding_enz_firmicutes"/>
</dbReference>
<keyword evidence="8 11" id="KW-0067">ATP-binding</keyword>
<comment type="subunit">
    <text evidence="11">Homodimer.</text>
</comment>
<keyword evidence="5 11" id="KW-0479">Metal-binding</keyword>
<feature type="binding site" evidence="11">
    <location>
        <position position="41"/>
    </location>
    <ligand>
        <name>Mg(2+)</name>
        <dbReference type="ChEBI" id="CHEBI:18420"/>
    </ligand>
</feature>
<proteinExistence type="inferred from homology"/>
<keyword evidence="2 11" id="KW-0808">Transferase</keyword>
<evidence type="ECO:0000256" key="5">
    <source>
        <dbReference type="ARBA" id="ARBA00022723"/>
    </source>
</evidence>
<dbReference type="GO" id="GO:0000049">
    <property type="term" value="F:tRNA binding"/>
    <property type="evidence" value="ECO:0007669"/>
    <property type="project" value="UniProtKB-UniRule"/>
</dbReference>
<comment type="catalytic activity">
    <reaction evidence="11">
        <text>a tRNA precursor + 2 CTP + ATP = a tRNA with a 3' CCA end + 3 diphosphate</text>
        <dbReference type="Rhea" id="RHEA:14433"/>
        <dbReference type="Rhea" id="RHEA-COMP:10465"/>
        <dbReference type="Rhea" id="RHEA-COMP:10468"/>
        <dbReference type="ChEBI" id="CHEBI:30616"/>
        <dbReference type="ChEBI" id="CHEBI:33019"/>
        <dbReference type="ChEBI" id="CHEBI:37563"/>
        <dbReference type="ChEBI" id="CHEBI:74896"/>
        <dbReference type="ChEBI" id="CHEBI:83071"/>
        <dbReference type="EC" id="2.7.7.72"/>
    </reaction>
</comment>
<feature type="binding site" evidence="11">
    <location>
        <position position="159"/>
    </location>
    <ligand>
        <name>CTP</name>
        <dbReference type="ChEBI" id="CHEBI:37563"/>
    </ligand>
</feature>
<keyword evidence="10 11" id="KW-0694">RNA-binding</keyword>
<sequence length="389" mass="44701">MKIFEKAFRVMHELELHGYKAYLVGGAVRDYLIGKSVGDLDIATSAKPEQVMNVFDKVIPVGIEHGTVLVRYEKESFEITTFRTEGTYSDYRHPDRVEFVTDITADLARRDYTVNAIAMDRNGQMVDPFSGREAIEKQQLITVGNAYDRFEEDPLRMMRGVRFVSQLGYQLDQEAREVMESKRSWLNRIAIERVAIELEKLCCGDYVKTAVRLLSQAKLWEALPVFKDHPTLIDKLEQRMQPLGGLSEWIALCAIYSGVSVPDWVKHWKLSNSVKQEAQALFYMLQSDLAAWTVYQLPSHLDAGYCRLMAIYQDKDVQADVARIRAKLPIHQRADLAVSGGDFVSWFPDRKKGSWIRELFQAAEKAVVENRIPNDKERLKEWVLHGYDA</sequence>
<dbReference type="InterPro" id="IPR050264">
    <property type="entry name" value="Bact_CCA-adding_enz_type3_sf"/>
</dbReference>
<dbReference type="GO" id="GO:0001680">
    <property type="term" value="P:tRNA 3'-terminal CCA addition"/>
    <property type="evidence" value="ECO:0007669"/>
    <property type="project" value="UniProtKB-UniRule"/>
</dbReference>
<accession>A0A285NLK3</accession>
<comment type="catalytic activity">
    <reaction evidence="11">
        <text>a tRNA with a 3' CCA end + 2 CTP + ATP = a tRNA with a 3' CCACCA end + 3 diphosphate</text>
        <dbReference type="Rhea" id="RHEA:76235"/>
        <dbReference type="Rhea" id="RHEA-COMP:10468"/>
        <dbReference type="Rhea" id="RHEA-COMP:18655"/>
        <dbReference type="ChEBI" id="CHEBI:30616"/>
        <dbReference type="ChEBI" id="CHEBI:33019"/>
        <dbReference type="ChEBI" id="CHEBI:37563"/>
        <dbReference type="ChEBI" id="CHEBI:83071"/>
        <dbReference type="ChEBI" id="CHEBI:195187"/>
    </reaction>
</comment>
<feature type="domain" description="Poly A polymerase head" evidence="12">
    <location>
        <begin position="21"/>
        <end position="140"/>
    </location>
</feature>
<evidence type="ECO:0000259" key="13">
    <source>
        <dbReference type="Pfam" id="PF12627"/>
    </source>
</evidence>
<keyword evidence="3 11" id="KW-0819">tRNA processing</keyword>
<name>A0A285NLK3_9BACI</name>
<feature type="binding site" evidence="11">
    <location>
        <position position="110"/>
    </location>
    <ligand>
        <name>CTP</name>
        <dbReference type="ChEBI" id="CHEBI:37563"/>
    </ligand>
</feature>
<dbReference type="EC" id="2.7.7.72" evidence="11"/>
<dbReference type="Gene3D" id="1.10.3090.10">
    <property type="entry name" value="cca-adding enzyme, domain 2"/>
    <property type="match status" value="1"/>
</dbReference>
<evidence type="ECO:0000256" key="4">
    <source>
        <dbReference type="ARBA" id="ARBA00022695"/>
    </source>
</evidence>
<dbReference type="InterPro" id="IPR032828">
    <property type="entry name" value="PolyA_RNA-bd"/>
</dbReference>
<dbReference type="Gene3D" id="3.30.460.10">
    <property type="entry name" value="Beta Polymerase, domain 2"/>
    <property type="match status" value="1"/>
</dbReference>
<dbReference type="SUPFAM" id="SSF81301">
    <property type="entry name" value="Nucleotidyltransferase"/>
    <property type="match status" value="1"/>
</dbReference>
<keyword evidence="7 11" id="KW-0692">RNA repair</keyword>
<feature type="binding site" evidence="11">
    <location>
        <position position="26"/>
    </location>
    <ligand>
        <name>ATP</name>
        <dbReference type="ChEBI" id="CHEBI:30616"/>
    </ligand>
</feature>
<dbReference type="PANTHER" id="PTHR46173:SF1">
    <property type="entry name" value="CCA TRNA NUCLEOTIDYLTRANSFERASE 1, MITOCHONDRIAL"/>
    <property type="match status" value="1"/>
</dbReference>
<comment type="miscellaneous">
    <text evidence="11">A single active site specifically recognizes both ATP and CTP and is responsible for their addition.</text>
</comment>
<dbReference type="GO" id="GO:0004810">
    <property type="term" value="F:CCA tRNA nucleotidyltransferase activity"/>
    <property type="evidence" value="ECO:0007669"/>
    <property type="project" value="UniProtKB-UniRule"/>
</dbReference>
<feature type="binding site" evidence="11">
    <location>
        <position position="162"/>
    </location>
    <ligand>
        <name>ATP</name>
        <dbReference type="ChEBI" id="CHEBI:30616"/>
    </ligand>
</feature>
<comment type="similarity">
    <text evidence="11">Belongs to the tRNA nucleotidyltransferase/poly(A) polymerase family. Bacterial CCA-adding enzyme type 3 subfamily.</text>
</comment>
<dbReference type="InterPro" id="IPR032810">
    <property type="entry name" value="CCA-adding_enz_C"/>
</dbReference>
<evidence type="ECO:0000256" key="2">
    <source>
        <dbReference type="ARBA" id="ARBA00022679"/>
    </source>
</evidence>
<evidence type="ECO:0000256" key="8">
    <source>
        <dbReference type="ARBA" id="ARBA00022840"/>
    </source>
</evidence>
<dbReference type="GO" id="GO:0160016">
    <property type="term" value="F:CCACCA tRNA nucleotidyltransferase activity"/>
    <property type="evidence" value="ECO:0007669"/>
    <property type="project" value="RHEA"/>
</dbReference>
<dbReference type="Gene3D" id="1.10.246.80">
    <property type="match status" value="1"/>
</dbReference>
<feature type="binding site" evidence="11">
    <location>
        <position position="156"/>
    </location>
    <ligand>
        <name>CTP</name>
        <dbReference type="ChEBI" id="CHEBI:37563"/>
    </ligand>
</feature>
<evidence type="ECO:0000256" key="10">
    <source>
        <dbReference type="ARBA" id="ARBA00022884"/>
    </source>
</evidence>
<dbReference type="OrthoDB" id="9805698at2"/>
<feature type="binding site" evidence="11">
    <location>
        <position position="162"/>
    </location>
    <ligand>
        <name>CTP</name>
        <dbReference type="ChEBI" id="CHEBI:37563"/>
    </ligand>
</feature>
<feature type="binding site" evidence="11">
    <location>
        <position position="156"/>
    </location>
    <ligand>
        <name>ATP</name>
        <dbReference type="ChEBI" id="CHEBI:30616"/>
    </ligand>
</feature>
<feature type="binding site" evidence="11">
    <location>
        <position position="39"/>
    </location>
    <ligand>
        <name>Mg(2+)</name>
        <dbReference type="ChEBI" id="CHEBI:18420"/>
    </ligand>
</feature>
<dbReference type="Proteomes" id="UP000219356">
    <property type="component" value="Unassembled WGS sequence"/>
</dbReference>
<evidence type="ECO:0000256" key="6">
    <source>
        <dbReference type="ARBA" id="ARBA00022741"/>
    </source>
</evidence>
<protein>
    <recommendedName>
        <fullName evidence="11">CCA-adding enzyme</fullName>
        <ecNumber evidence="11">2.7.7.72</ecNumber>
    </recommendedName>
    <alternativeName>
        <fullName evidence="11">CCA tRNA nucleotidyltransferase</fullName>
    </alternativeName>
    <alternativeName>
        <fullName evidence="11">tRNA CCA-pyrophosphorylase</fullName>
    </alternativeName>
    <alternativeName>
        <fullName evidence="11">tRNA adenylyl-/cytidylyl- transferase</fullName>
    </alternativeName>
    <alternativeName>
        <fullName evidence="11">tRNA nucleotidyltransferase</fullName>
    </alternativeName>
    <alternativeName>
        <fullName evidence="11">tRNA-NT</fullName>
    </alternativeName>
</protein>
<dbReference type="SUPFAM" id="SSF81891">
    <property type="entry name" value="Poly A polymerase C-terminal region-like"/>
    <property type="match status" value="1"/>
</dbReference>
<evidence type="ECO:0000259" key="12">
    <source>
        <dbReference type="Pfam" id="PF01743"/>
    </source>
</evidence>
<reference evidence="16" key="1">
    <citation type="submission" date="2017-09" db="EMBL/GenBank/DDBJ databases">
        <authorList>
            <person name="Varghese N."/>
            <person name="Submissions S."/>
        </authorList>
    </citation>
    <scope>NUCLEOTIDE SEQUENCE [LARGE SCALE GENOMIC DNA]</scope>
    <source>
        <strain evidence="16">CGMCC 1.8913</strain>
    </source>
</reference>